<dbReference type="Gene3D" id="3.30.429.10">
    <property type="entry name" value="Macrophage Migration Inhibitory Factor"/>
    <property type="match status" value="1"/>
</dbReference>
<feature type="domain" description="Tautomerase cis-CaaD-like" evidence="2">
    <location>
        <begin position="1"/>
        <end position="139"/>
    </location>
</feature>
<dbReference type="AlphaFoldDB" id="A0AAD9HDL7"/>
<feature type="region of interest" description="Disordered" evidence="1">
    <location>
        <begin position="128"/>
        <end position="148"/>
    </location>
</feature>
<keyword evidence="4" id="KW-1185">Reference proteome</keyword>
<dbReference type="InterPro" id="IPR028116">
    <property type="entry name" value="Cis-CaaD-like"/>
</dbReference>
<dbReference type="Proteomes" id="UP001232148">
    <property type="component" value="Unassembled WGS sequence"/>
</dbReference>
<sequence>MPLWVIFHSDGTFEDDASKEALSADITKYYTRIGLPAFYVVVNFIKMAGNTMWVGGEKLKKPFVRISIDHIAVNLPNDDKVYRRAADGVDAVLKPHVADKGYGWEFHINETERRLWKIDGLHAPPFGSEEEKTWARDNRASPWEKSSL</sequence>
<evidence type="ECO:0000313" key="4">
    <source>
        <dbReference type="Proteomes" id="UP001232148"/>
    </source>
</evidence>
<proteinExistence type="predicted"/>
<evidence type="ECO:0000259" key="2">
    <source>
        <dbReference type="Pfam" id="PF14832"/>
    </source>
</evidence>
<comment type="caution">
    <text evidence="3">The sequence shown here is derived from an EMBL/GenBank/DDBJ whole genome shotgun (WGS) entry which is preliminary data.</text>
</comment>
<reference evidence="3" key="1">
    <citation type="submission" date="2021-06" db="EMBL/GenBank/DDBJ databases">
        <title>Comparative genomics, transcriptomics and evolutionary studies reveal genomic signatures of adaptation to plant cell wall in hemibiotrophic fungi.</title>
        <authorList>
            <consortium name="DOE Joint Genome Institute"/>
            <person name="Baroncelli R."/>
            <person name="Diaz J.F."/>
            <person name="Benocci T."/>
            <person name="Peng M."/>
            <person name="Battaglia E."/>
            <person name="Haridas S."/>
            <person name="Andreopoulos W."/>
            <person name="Labutti K."/>
            <person name="Pangilinan J."/>
            <person name="Floch G.L."/>
            <person name="Makela M.R."/>
            <person name="Henrissat B."/>
            <person name="Grigoriev I.V."/>
            <person name="Crouch J.A."/>
            <person name="De Vries R.P."/>
            <person name="Sukno S.A."/>
            <person name="Thon M.R."/>
        </authorList>
    </citation>
    <scope>NUCLEOTIDE SEQUENCE</scope>
    <source>
        <strain evidence="3">MAFF235873</strain>
    </source>
</reference>
<dbReference type="Pfam" id="PF14832">
    <property type="entry name" value="Tautomerase_3"/>
    <property type="match status" value="1"/>
</dbReference>
<organism evidence="3 4">
    <name type="scientific">Colletotrichum zoysiae</name>
    <dbReference type="NCBI Taxonomy" id="1216348"/>
    <lineage>
        <taxon>Eukaryota</taxon>
        <taxon>Fungi</taxon>
        <taxon>Dikarya</taxon>
        <taxon>Ascomycota</taxon>
        <taxon>Pezizomycotina</taxon>
        <taxon>Sordariomycetes</taxon>
        <taxon>Hypocreomycetidae</taxon>
        <taxon>Glomerellales</taxon>
        <taxon>Glomerellaceae</taxon>
        <taxon>Colletotrichum</taxon>
        <taxon>Colletotrichum graminicola species complex</taxon>
    </lineage>
</organism>
<feature type="compositionally biased region" description="Basic and acidic residues" evidence="1">
    <location>
        <begin position="129"/>
        <end position="139"/>
    </location>
</feature>
<dbReference type="InterPro" id="IPR014347">
    <property type="entry name" value="Tautomerase/MIF_sf"/>
</dbReference>
<gene>
    <name evidence="3" type="ORF">LX32DRAFT_641876</name>
</gene>
<accession>A0AAD9HDL7</accession>
<name>A0AAD9HDL7_9PEZI</name>
<evidence type="ECO:0000256" key="1">
    <source>
        <dbReference type="SAM" id="MobiDB-lite"/>
    </source>
</evidence>
<protein>
    <recommendedName>
        <fullName evidence="2">Tautomerase cis-CaaD-like domain-containing protein</fullName>
    </recommendedName>
</protein>
<dbReference type="EMBL" id="MU842915">
    <property type="protein sequence ID" value="KAK2026391.1"/>
    <property type="molecule type" value="Genomic_DNA"/>
</dbReference>
<evidence type="ECO:0000313" key="3">
    <source>
        <dbReference type="EMBL" id="KAK2026391.1"/>
    </source>
</evidence>